<comment type="caution">
    <text evidence="13">The sequence shown here is derived from an EMBL/GenBank/DDBJ whole genome shotgun (WGS) entry which is preliminary data.</text>
</comment>
<comment type="pathway">
    <text evidence="2">Carbohydrate metabolism; hexose metabolism.</text>
</comment>
<protein>
    <recommendedName>
        <fullName evidence="5">Aldose 1-epimerase</fullName>
        <ecNumber evidence="4">5.1.3.3</ecNumber>
    </recommendedName>
    <alternativeName>
        <fullName evidence="9">Galactose mutarotase</fullName>
    </alternativeName>
    <alternativeName>
        <fullName evidence="8">Type-1 mutarotase</fullName>
    </alternativeName>
</protein>
<dbReference type="UniPathway" id="UPA00242"/>
<keyword evidence="7" id="KW-0119">Carbohydrate metabolism</keyword>
<comment type="catalytic activity">
    <reaction evidence="1">
        <text>alpha-D-glucose = beta-D-glucose</text>
        <dbReference type="Rhea" id="RHEA:10264"/>
        <dbReference type="ChEBI" id="CHEBI:15903"/>
        <dbReference type="ChEBI" id="CHEBI:17925"/>
        <dbReference type="EC" id="5.1.3.3"/>
    </reaction>
</comment>
<evidence type="ECO:0000256" key="11">
    <source>
        <dbReference type="PIRSR" id="PIRSR005096-2"/>
    </source>
</evidence>
<evidence type="ECO:0000256" key="2">
    <source>
        <dbReference type="ARBA" id="ARBA00005028"/>
    </source>
</evidence>
<keyword evidence="14" id="KW-1185">Reference proteome</keyword>
<feature type="active site" description="Proton donor" evidence="10">
    <location>
        <position position="151"/>
    </location>
</feature>
<comment type="similarity">
    <text evidence="3">Belongs to the aldose epimerase family.</text>
</comment>
<evidence type="ECO:0000256" key="10">
    <source>
        <dbReference type="PIRSR" id="PIRSR005096-1"/>
    </source>
</evidence>
<dbReference type="GO" id="GO:0005737">
    <property type="term" value="C:cytoplasm"/>
    <property type="evidence" value="ECO:0007669"/>
    <property type="project" value="TreeGrafter"/>
</dbReference>
<evidence type="ECO:0000256" key="6">
    <source>
        <dbReference type="ARBA" id="ARBA00023235"/>
    </source>
</evidence>
<dbReference type="EMBL" id="JXLB01000010">
    <property type="protein sequence ID" value="OJG81708.1"/>
    <property type="molecule type" value="Genomic_DNA"/>
</dbReference>
<feature type="binding site" evidence="11">
    <location>
        <position position="217"/>
    </location>
    <ligand>
        <name>beta-D-galactose</name>
        <dbReference type="ChEBI" id="CHEBI:27667"/>
    </ligand>
</feature>
<dbReference type="CDD" id="cd09019">
    <property type="entry name" value="galactose_mutarotase_like"/>
    <property type="match status" value="1"/>
</dbReference>
<dbReference type="GO" id="GO:0033499">
    <property type="term" value="P:galactose catabolic process via UDP-galactose, Leloir pathway"/>
    <property type="evidence" value="ECO:0007669"/>
    <property type="project" value="TreeGrafter"/>
</dbReference>
<evidence type="ECO:0000313" key="14">
    <source>
        <dbReference type="Proteomes" id="UP000182152"/>
    </source>
</evidence>
<accession>A0A1L8WL09</accession>
<dbReference type="GO" id="GO:0004034">
    <property type="term" value="F:aldose 1-epimerase activity"/>
    <property type="evidence" value="ECO:0007669"/>
    <property type="project" value="UniProtKB-EC"/>
</dbReference>
<dbReference type="InterPro" id="IPR018052">
    <property type="entry name" value="Ald1_epimerase_CS"/>
</dbReference>
<evidence type="ECO:0000256" key="3">
    <source>
        <dbReference type="ARBA" id="ARBA00006206"/>
    </source>
</evidence>
<evidence type="ECO:0000256" key="12">
    <source>
        <dbReference type="PIRSR" id="PIRSR005096-3"/>
    </source>
</evidence>
<dbReference type="SUPFAM" id="SSF74650">
    <property type="entry name" value="Galactose mutarotase-like"/>
    <property type="match status" value="1"/>
</dbReference>
<dbReference type="EC" id="5.1.3.3" evidence="4"/>
<dbReference type="PANTHER" id="PTHR10091">
    <property type="entry name" value="ALDOSE-1-EPIMERASE"/>
    <property type="match status" value="1"/>
</dbReference>
<dbReference type="STRING" id="150033.RV14_GL000235"/>
<evidence type="ECO:0000256" key="8">
    <source>
        <dbReference type="ARBA" id="ARBA00032300"/>
    </source>
</evidence>
<dbReference type="Gene3D" id="2.70.98.10">
    <property type="match status" value="1"/>
</dbReference>
<keyword evidence="6" id="KW-0413">Isomerase</keyword>
<dbReference type="PIRSF" id="PIRSF005096">
    <property type="entry name" value="GALM"/>
    <property type="match status" value="1"/>
</dbReference>
<evidence type="ECO:0000256" key="5">
    <source>
        <dbReference type="ARBA" id="ARBA00014165"/>
    </source>
</evidence>
<evidence type="ECO:0000256" key="1">
    <source>
        <dbReference type="ARBA" id="ARBA00001614"/>
    </source>
</evidence>
<proteinExistence type="inferred from homology"/>
<evidence type="ECO:0000256" key="4">
    <source>
        <dbReference type="ARBA" id="ARBA00013185"/>
    </source>
</evidence>
<dbReference type="Pfam" id="PF01263">
    <property type="entry name" value="Aldose_epim"/>
    <property type="match status" value="1"/>
</dbReference>
<sequence length="317" mass="35717">MKNDTLTVVLLNYGARLHQLFAPDKKGHLENVLLTYDSLSNVLTDQSYFGAMVGPVAGRIKNGSWANHQLEQNEGKHHIHGGSNGWSFQYWEAEVFKNYTTIGVSFTLQDSFSGYPGPITATVTYQLTQNELEMIIKTSSPTETICNPTNHAYFNLSGNGKREIYDHELTVQMKGLLELDNEKIPTGKLLAAHDLPLDFNRPHTLKEILDYYPKGLDDVFVLTPEKKTLTLLEKQAGRQLTIATTNKSMVLFSTTGFEANFWIHGQKMHSNYGLAIEPQEFPDAVHFPEFGSIALHPKQEKISSTTYQFNTIKDMNT</sequence>
<gene>
    <name evidence="13" type="ORF">RV14_GL000235</name>
</gene>
<reference evidence="13 14" key="1">
    <citation type="submission" date="2014-12" db="EMBL/GenBank/DDBJ databases">
        <title>Draft genome sequences of 29 type strains of Enterococci.</title>
        <authorList>
            <person name="Zhong Z."/>
            <person name="Sun Z."/>
            <person name="Liu W."/>
            <person name="Zhang W."/>
            <person name="Zhang H."/>
        </authorList>
    </citation>
    <scope>NUCLEOTIDE SEQUENCE [LARGE SCALE GENOMIC DNA]</scope>
    <source>
        <strain evidence="13 14">DSM 15687</strain>
    </source>
</reference>
<dbReference type="InterPro" id="IPR008183">
    <property type="entry name" value="Aldose_1/G6P_1-epimerase"/>
</dbReference>
<dbReference type="GO" id="GO:0030246">
    <property type="term" value="F:carbohydrate binding"/>
    <property type="evidence" value="ECO:0007669"/>
    <property type="project" value="InterPro"/>
</dbReference>
<evidence type="ECO:0000256" key="9">
    <source>
        <dbReference type="ARBA" id="ARBA00033373"/>
    </source>
</evidence>
<dbReference type="InterPro" id="IPR015443">
    <property type="entry name" value="Aldose_1-epimerase"/>
</dbReference>
<dbReference type="AlphaFoldDB" id="A0A1L8WL09"/>
<feature type="binding site" evidence="12">
    <location>
        <begin position="151"/>
        <end position="153"/>
    </location>
    <ligand>
        <name>beta-D-galactose</name>
        <dbReference type="ChEBI" id="CHEBI:27667"/>
    </ligand>
</feature>
<dbReference type="PANTHER" id="PTHR10091:SF0">
    <property type="entry name" value="GALACTOSE MUTAROTASE"/>
    <property type="match status" value="1"/>
</dbReference>
<evidence type="ECO:0000256" key="7">
    <source>
        <dbReference type="ARBA" id="ARBA00023277"/>
    </source>
</evidence>
<feature type="active site" description="Proton acceptor" evidence="10">
    <location>
        <position position="277"/>
    </location>
</feature>
<organism evidence="13 14">
    <name type="scientific">Enterococcus ratti</name>
    <dbReference type="NCBI Taxonomy" id="150033"/>
    <lineage>
        <taxon>Bacteria</taxon>
        <taxon>Bacillati</taxon>
        <taxon>Bacillota</taxon>
        <taxon>Bacilli</taxon>
        <taxon>Lactobacillales</taxon>
        <taxon>Enterococcaceae</taxon>
        <taxon>Enterococcus</taxon>
    </lineage>
</organism>
<dbReference type="InterPro" id="IPR014718">
    <property type="entry name" value="GH-type_carb-bd"/>
</dbReference>
<evidence type="ECO:0000313" key="13">
    <source>
        <dbReference type="EMBL" id="OJG81708.1"/>
    </source>
</evidence>
<dbReference type="InterPro" id="IPR047215">
    <property type="entry name" value="Galactose_mutarotase-like"/>
</dbReference>
<dbReference type="PROSITE" id="PS00545">
    <property type="entry name" value="ALDOSE_1_EPIMERASE"/>
    <property type="match status" value="1"/>
</dbReference>
<dbReference type="InterPro" id="IPR011013">
    <property type="entry name" value="Gal_mutarotase_sf_dom"/>
</dbReference>
<dbReference type="Proteomes" id="UP000182152">
    <property type="component" value="Unassembled WGS sequence"/>
</dbReference>
<name>A0A1L8WL09_9ENTE</name>
<dbReference type="GO" id="GO:0006006">
    <property type="term" value="P:glucose metabolic process"/>
    <property type="evidence" value="ECO:0007669"/>
    <property type="project" value="TreeGrafter"/>
</dbReference>